<feature type="chain" id="PRO_5043887362" description="Secreted protein" evidence="1">
    <location>
        <begin position="24"/>
        <end position="101"/>
    </location>
</feature>
<evidence type="ECO:0000256" key="1">
    <source>
        <dbReference type="SAM" id="SignalP"/>
    </source>
</evidence>
<evidence type="ECO:0008006" key="4">
    <source>
        <dbReference type="Google" id="ProtNLM"/>
    </source>
</evidence>
<organism evidence="2 3">
    <name type="scientific">Caerostris extrusa</name>
    <name type="common">Bark spider</name>
    <name type="synonym">Caerostris bankana</name>
    <dbReference type="NCBI Taxonomy" id="172846"/>
    <lineage>
        <taxon>Eukaryota</taxon>
        <taxon>Metazoa</taxon>
        <taxon>Ecdysozoa</taxon>
        <taxon>Arthropoda</taxon>
        <taxon>Chelicerata</taxon>
        <taxon>Arachnida</taxon>
        <taxon>Araneae</taxon>
        <taxon>Araneomorphae</taxon>
        <taxon>Entelegynae</taxon>
        <taxon>Araneoidea</taxon>
        <taxon>Araneidae</taxon>
        <taxon>Caerostris</taxon>
    </lineage>
</organism>
<sequence>MRKDKIKVLLFTLFFSLGTRLLSKKKTLRVFKREGVLEEKTQWLPSTKTSSFGRSLANCLSVAQESLFNEGGACRRNWINASTIPKRCRPPIHLPPYCLPN</sequence>
<keyword evidence="3" id="KW-1185">Reference proteome</keyword>
<evidence type="ECO:0000313" key="3">
    <source>
        <dbReference type="Proteomes" id="UP001054945"/>
    </source>
</evidence>
<comment type="caution">
    <text evidence="2">The sequence shown here is derived from an EMBL/GenBank/DDBJ whole genome shotgun (WGS) entry which is preliminary data.</text>
</comment>
<evidence type="ECO:0000313" key="2">
    <source>
        <dbReference type="EMBL" id="GIY14137.1"/>
    </source>
</evidence>
<keyword evidence="1" id="KW-0732">Signal</keyword>
<proteinExistence type="predicted"/>
<protein>
    <recommendedName>
        <fullName evidence="4">Secreted protein</fullName>
    </recommendedName>
</protein>
<accession>A0AAV4QY32</accession>
<name>A0AAV4QY32_CAEEX</name>
<dbReference type="EMBL" id="BPLR01007051">
    <property type="protein sequence ID" value="GIY14137.1"/>
    <property type="molecule type" value="Genomic_DNA"/>
</dbReference>
<reference evidence="2 3" key="1">
    <citation type="submission" date="2021-06" db="EMBL/GenBank/DDBJ databases">
        <title>Caerostris extrusa draft genome.</title>
        <authorList>
            <person name="Kono N."/>
            <person name="Arakawa K."/>
        </authorList>
    </citation>
    <scope>NUCLEOTIDE SEQUENCE [LARGE SCALE GENOMIC DNA]</scope>
</reference>
<dbReference type="AlphaFoldDB" id="A0AAV4QY32"/>
<feature type="signal peptide" evidence="1">
    <location>
        <begin position="1"/>
        <end position="23"/>
    </location>
</feature>
<gene>
    <name evidence="2" type="ORF">CEXT_732611</name>
</gene>
<dbReference type="Proteomes" id="UP001054945">
    <property type="component" value="Unassembled WGS sequence"/>
</dbReference>